<keyword evidence="6" id="KW-0285">Flavoprotein</keyword>
<dbReference type="InterPro" id="IPR015659">
    <property type="entry name" value="Proline_oxidase"/>
</dbReference>
<dbReference type="Gene3D" id="3.20.20.220">
    <property type="match status" value="3"/>
</dbReference>
<dbReference type="GO" id="GO:0071949">
    <property type="term" value="F:FAD binding"/>
    <property type="evidence" value="ECO:0007669"/>
    <property type="project" value="TreeGrafter"/>
</dbReference>
<keyword evidence="5 6" id="KW-0642">Proline metabolism</keyword>
<feature type="coiled-coil region" evidence="7">
    <location>
        <begin position="65"/>
        <end position="92"/>
    </location>
</feature>
<dbReference type="Proteomes" id="UP000887561">
    <property type="component" value="Unplaced"/>
</dbReference>
<proteinExistence type="inferred from homology"/>
<dbReference type="InterPro" id="IPR018247">
    <property type="entry name" value="EF_Hand_1_Ca_BS"/>
</dbReference>
<comment type="catalytic activity">
    <reaction evidence="6">
        <text>L-proline + a quinone = (S)-1-pyrroline-5-carboxylate + a quinol + H(+)</text>
        <dbReference type="Rhea" id="RHEA:23784"/>
        <dbReference type="ChEBI" id="CHEBI:15378"/>
        <dbReference type="ChEBI" id="CHEBI:17388"/>
        <dbReference type="ChEBI" id="CHEBI:24646"/>
        <dbReference type="ChEBI" id="CHEBI:60039"/>
        <dbReference type="ChEBI" id="CHEBI:132124"/>
        <dbReference type="EC" id="1.5.5.2"/>
    </reaction>
</comment>
<dbReference type="InterPro" id="IPR011992">
    <property type="entry name" value="EF-hand-dom_pair"/>
</dbReference>
<evidence type="ECO:0000256" key="7">
    <source>
        <dbReference type="SAM" id="Coils"/>
    </source>
</evidence>
<dbReference type="InterPro" id="IPR002048">
    <property type="entry name" value="EF_hand_dom"/>
</dbReference>
<dbReference type="WBParaSite" id="scaffold1966_cov305.g3962">
    <property type="protein sequence ID" value="scaffold1966_cov305.g3962"/>
    <property type="gene ID" value="scaffold1966_cov305.g3962"/>
</dbReference>
<accession>A0A915LY65</accession>
<protein>
    <recommendedName>
        <fullName evidence="6">Proline dehydrogenase</fullName>
        <ecNumber evidence="6">1.5.5.2</ecNumber>
    </recommendedName>
</protein>
<evidence type="ECO:0000256" key="6">
    <source>
        <dbReference type="RuleBase" id="RU364054"/>
    </source>
</evidence>
<reference evidence="10" key="1">
    <citation type="submission" date="2022-11" db="UniProtKB">
        <authorList>
            <consortium name="WormBaseParasite"/>
        </authorList>
    </citation>
    <scope>IDENTIFICATION</scope>
</reference>
<evidence type="ECO:0000256" key="2">
    <source>
        <dbReference type="ARBA" id="ARBA00005869"/>
    </source>
</evidence>
<dbReference type="SUPFAM" id="SSF47473">
    <property type="entry name" value="EF-hand"/>
    <property type="match status" value="1"/>
</dbReference>
<evidence type="ECO:0000256" key="3">
    <source>
        <dbReference type="ARBA" id="ARBA00022837"/>
    </source>
</evidence>
<keyword evidence="3" id="KW-0106">Calcium</keyword>
<dbReference type="InterPro" id="IPR002872">
    <property type="entry name" value="Proline_DH_dom"/>
</dbReference>
<dbReference type="Pfam" id="PF01619">
    <property type="entry name" value="Pro_dh"/>
    <property type="match status" value="1"/>
</dbReference>
<sequence length="533" mass="60994">MPNHQHVQRVLSHRRAFPLLLLHSQRNNQQHVPLSTLSSSSINFTNRRGLEQIQFQNKNSEKRCFSSLEDNKKELSAKEEAQQREVENCYKRIDLSNNQRILRILRKVLGQELFKRLLKSTFYGHFVAGEALDEVSSTVSKLQSFGIKSILDYSVEADISSAEAQEKAVEGIKEEEETKIPEALELLAEQVHDPNVQPEETHKQFSVYKEFGDRRELVVSARTYFYSGESECDKNAEMFCRCIDATSQATQGQGFIAIKLTALGRPRLFIRLSEAIAQMHNLFKVITGSSWENLFLSQITEAQLLEKLNEFGVKTDSVAVREWFKQVDFDDNGIVDFFEWGQLLDLEERGAVKQLDKMFQILNIKTGRLEPLIQNLSKTEMRECANMMGRLNKVADHAFERGIRIMVDAEQTYFQPAISRLTNALMRRGAYMEQERLRAATVGYEDPINPTCEATSEMYHKCLAAIVDEWLERGRSSASVMVASHNLDSIRYAVELSKKWKIAPSERVICFGQLYGMCDVVGLSFLNIFAVND</sequence>
<evidence type="ECO:0000259" key="8">
    <source>
        <dbReference type="PROSITE" id="PS50222"/>
    </source>
</evidence>
<dbReference type="GO" id="GO:0004657">
    <property type="term" value="F:proline dehydrogenase activity"/>
    <property type="evidence" value="ECO:0007669"/>
    <property type="project" value="UniProtKB-EC"/>
</dbReference>
<comment type="similarity">
    <text evidence="2 6">Belongs to the proline oxidase family.</text>
</comment>
<dbReference type="PROSITE" id="PS50222">
    <property type="entry name" value="EF_HAND_2"/>
    <property type="match status" value="1"/>
</dbReference>
<keyword evidence="7" id="KW-0175">Coiled coil</keyword>
<dbReference type="EC" id="1.5.5.2" evidence="6"/>
<comment type="cofactor">
    <cofactor evidence="6">
        <name>FAD</name>
        <dbReference type="ChEBI" id="CHEBI:57692"/>
    </cofactor>
</comment>
<comment type="pathway">
    <text evidence="1">Amino-acid degradation; L-proline degradation into L-glutamate; L-glutamate from L-proline: step 1/2.</text>
</comment>
<evidence type="ECO:0000313" key="9">
    <source>
        <dbReference type="Proteomes" id="UP000887561"/>
    </source>
</evidence>
<evidence type="ECO:0000256" key="4">
    <source>
        <dbReference type="ARBA" id="ARBA00023002"/>
    </source>
</evidence>
<evidence type="ECO:0000313" key="10">
    <source>
        <dbReference type="WBParaSite" id="scaffold1966_cov305.g3962"/>
    </source>
</evidence>
<keyword evidence="4 6" id="KW-0560">Oxidoreductase</keyword>
<dbReference type="GO" id="GO:0005509">
    <property type="term" value="F:calcium ion binding"/>
    <property type="evidence" value="ECO:0007669"/>
    <property type="project" value="InterPro"/>
</dbReference>
<dbReference type="GO" id="GO:0005739">
    <property type="term" value="C:mitochondrion"/>
    <property type="evidence" value="ECO:0007669"/>
    <property type="project" value="TreeGrafter"/>
</dbReference>
<keyword evidence="6" id="KW-0274">FAD</keyword>
<dbReference type="InterPro" id="IPR029041">
    <property type="entry name" value="FAD-linked_oxidoreductase-like"/>
</dbReference>
<dbReference type="PANTHER" id="PTHR13914">
    <property type="entry name" value="PROLINE OXIDASE"/>
    <property type="match status" value="1"/>
</dbReference>
<organism evidence="9 10">
    <name type="scientific">Meloidogyne javanica</name>
    <name type="common">Root-knot nematode worm</name>
    <dbReference type="NCBI Taxonomy" id="6303"/>
    <lineage>
        <taxon>Eukaryota</taxon>
        <taxon>Metazoa</taxon>
        <taxon>Ecdysozoa</taxon>
        <taxon>Nematoda</taxon>
        <taxon>Chromadorea</taxon>
        <taxon>Rhabditida</taxon>
        <taxon>Tylenchina</taxon>
        <taxon>Tylenchomorpha</taxon>
        <taxon>Tylenchoidea</taxon>
        <taxon>Meloidogynidae</taxon>
        <taxon>Meloidogyninae</taxon>
        <taxon>Meloidogyne</taxon>
        <taxon>Meloidogyne incognita group</taxon>
    </lineage>
</organism>
<dbReference type="AlphaFoldDB" id="A0A915LY65"/>
<dbReference type="SUPFAM" id="SSF51730">
    <property type="entry name" value="FAD-linked oxidoreductase"/>
    <property type="match status" value="1"/>
</dbReference>
<comment type="function">
    <text evidence="6">Converts proline to delta-1-pyrroline-5-carboxylate.</text>
</comment>
<keyword evidence="9" id="KW-1185">Reference proteome</keyword>
<evidence type="ECO:0000256" key="5">
    <source>
        <dbReference type="ARBA" id="ARBA00023062"/>
    </source>
</evidence>
<evidence type="ECO:0000256" key="1">
    <source>
        <dbReference type="ARBA" id="ARBA00004739"/>
    </source>
</evidence>
<dbReference type="GO" id="GO:0010133">
    <property type="term" value="P:L-proline catabolic process to L-glutamate"/>
    <property type="evidence" value="ECO:0007669"/>
    <property type="project" value="TreeGrafter"/>
</dbReference>
<dbReference type="PANTHER" id="PTHR13914:SF0">
    <property type="entry name" value="PROLINE DEHYDROGENASE 1, MITOCHONDRIAL"/>
    <property type="match status" value="1"/>
</dbReference>
<dbReference type="PROSITE" id="PS00018">
    <property type="entry name" value="EF_HAND_1"/>
    <property type="match status" value="1"/>
</dbReference>
<feature type="domain" description="EF-hand" evidence="8">
    <location>
        <begin position="315"/>
        <end position="350"/>
    </location>
</feature>
<name>A0A915LY65_MELJA</name>